<proteinExistence type="inferred from homology"/>
<dbReference type="EMBL" id="CP011026">
    <property type="protein sequence ID" value="ATC88860.1"/>
    <property type="molecule type" value="Genomic_DNA"/>
</dbReference>
<gene>
    <name evidence="4" type="ORF">PARC_b0690</name>
</gene>
<feature type="chain" id="PRO_5012809795" description="Esterase" evidence="3">
    <location>
        <begin position="25"/>
        <end position="389"/>
    </location>
</feature>
<dbReference type="PANTHER" id="PTHR40841">
    <property type="entry name" value="SIDEROPHORE TRIACETYLFUSARININE C ESTERASE"/>
    <property type="match status" value="1"/>
</dbReference>
<organism evidence="4 5">
    <name type="scientific">Pseudoalteromonas arctica A 37-1-2</name>
    <dbReference type="NCBI Taxonomy" id="1117313"/>
    <lineage>
        <taxon>Bacteria</taxon>
        <taxon>Pseudomonadati</taxon>
        <taxon>Pseudomonadota</taxon>
        <taxon>Gammaproteobacteria</taxon>
        <taxon>Alteromonadales</taxon>
        <taxon>Pseudoalteromonadaceae</taxon>
        <taxon>Pseudoalteromonas</taxon>
    </lineage>
</organism>
<evidence type="ECO:0000313" key="5">
    <source>
        <dbReference type="Proteomes" id="UP000016505"/>
    </source>
</evidence>
<evidence type="ECO:0008006" key="6">
    <source>
        <dbReference type="Google" id="ProtNLM"/>
    </source>
</evidence>
<evidence type="ECO:0000256" key="2">
    <source>
        <dbReference type="ARBA" id="ARBA00022801"/>
    </source>
</evidence>
<comment type="similarity">
    <text evidence="1">Belongs to the esterase D family.</text>
</comment>
<evidence type="ECO:0000256" key="1">
    <source>
        <dbReference type="ARBA" id="ARBA00005622"/>
    </source>
</evidence>
<dbReference type="InterPro" id="IPR052558">
    <property type="entry name" value="Siderophore_Hydrolase_D"/>
</dbReference>
<dbReference type="Pfam" id="PF00756">
    <property type="entry name" value="Esterase"/>
    <property type="match status" value="1"/>
</dbReference>
<feature type="signal peptide" evidence="3">
    <location>
        <begin position="1"/>
        <end position="24"/>
    </location>
</feature>
<dbReference type="InterPro" id="IPR000801">
    <property type="entry name" value="Esterase-like"/>
</dbReference>
<keyword evidence="3" id="KW-0732">Signal</keyword>
<dbReference type="InterPro" id="IPR029058">
    <property type="entry name" value="AB_hydrolase_fold"/>
</dbReference>
<dbReference type="GO" id="GO:0016788">
    <property type="term" value="F:hydrolase activity, acting on ester bonds"/>
    <property type="evidence" value="ECO:0007669"/>
    <property type="project" value="TreeGrafter"/>
</dbReference>
<dbReference type="AlphaFoldDB" id="A0A290SDM7"/>
<evidence type="ECO:0000313" key="4">
    <source>
        <dbReference type="EMBL" id="ATC88860.1"/>
    </source>
</evidence>
<dbReference type="KEGG" id="part:PARC_b0690"/>
<dbReference type="Proteomes" id="UP000016505">
    <property type="component" value="Chromosome II"/>
</dbReference>
<accession>A0A290SDM7</accession>
<protein>
    <recommendedName>
        <fullName evidence="6">Esterase</fullName>
    </recommendedName>
</protein>
<dbReference type="OrthoDB" id="6316086at2"/>
<name>A0A290SDM7_9GAMM</name>
<dbReference type="RefSeq" id="WP_010552986.1">
    <property type="nucleotide sequence ID" value="NZ_CP011026.1"/>
</dbReference>
<dbReference type="PANTHER" id="PTHR40841:SF2">
    <property type="entry name" value="SIDEROPHORE-DEGRADING ESTERASE (EUROFUNG)"/>
    <property type="match status" value="1"/>
</dbReference>
<dbReference type="Gene3D" id="3.40.50.1820">
    <property type="entry name" value="alpha/beta hydrolase"/>
    <property type="match status" value="1"/>
</dbReference>
<dbReference type="SUPFAM" id="SSF53474">
    <property type="entry name" value="alpha/beta-Hydrolases"/>
    <property type="match status" value="1"/>
</dbReference>
<evidence type="ECO:0000256" key="3">
    <source>
        <dbReference type="SAM" id="SignalP"/>
    </source>
</evidence>
<sequence>MNYLKKLRLLATIICLFPLFSANAVIVKEHIINSKTLGEKQNVTVYLPDNYGDFPDYKYPVYYFLDGKYYKDMIQGVMSSYYENGLAPHMILIAIENESRIRDYTPTEHVEYKQGGGADAFLDYIEKELLPFVDKHYQTSDFKTLSGHSLGGLLSLHAMHSRPGLFTAHVALSPSIHWGNEVTLPKLKRYLSSEEDLNQFLYVNLGDEGFQVIDDSAIAMREGFLELKAFLEETKPNGLRFKIEHLQTLPHVATLMTGLVNSTNELYRNWSVPFRVFTEGPEGFDKHFKLLSQDLFQEIKPRKGAINFASYYMTGLESPEKGMELLQYNAGLYSDSAWVLFNLAKGYKERGDQDKAKQQAMLALGKIKSHEENLKTSIDEFIAGFDTEE</sequence>
<keyword evidence="2" id="KW-0378">Hydrolase</keyword>
<reference evidence="4 5" key="1">
    <citation type="journal article" date="2012" name="J. Bacteriol.">
        <title>Genome sequences of type strains of seven species of the marine bacterium Pseudoalteromonas.</title>
        <authorList>
            <person name="Xie B.B."/>
            <person name="Shu Y.L."/>
            <person name="Qin Q.L."/>
            <person name="Rong J.C."/>
            <person name="Zhang X.Y."/>
            <person name="Chen X.L."/>
            <person name="Shi M."/>
            <person name="He H.L."/>
            <person name="Zhou B.C."/>
            <person name="Zhang Y.Z."/>
        </authorList>
    </citation>
    <scope>NUCLEOTIDE SEQUENCE [LARGE SCALE GENOMIC DNA]</scope>
    <source>
        <strain evidence="4 5">A 37-1-2</strain>
    </source>
</reference>